<accession>A0AAV9IWM0</accession>
<evidence type="ECO:0000256" key="6">
    <source>
        <dbReference type="SAM" id="MobiDB-lite"/>
    </source>
</evidence>
<name>A0AAV9IWM0_CYACA</name>
<dbReference type="InterPro" id="IPR012677">
    <property type="entry name" value="Nucleotide-bd_a/b_plait_sf"/>
</dbReference>
<evidence type="ECO:0000259" key="7">
    <source>
        <dbReference type="PROSITE" id="PS50102"/>
    </source>
</evidence>
<dbReference type="Pfam" id="PF00076">
    <property type="entry name" value="RRM_1"/>
    <property type="match status" value="1"/>
</dbReference>
<dbReference type="PROSITE" id="PS50102">
    <property type="entry name" value="RRM"/>
    <property type="match status" value="1"/>
</dbReference>
<dbReference type="GO" id="GO:0019843">
    <property type="term" value="F:rRNA binding"/>
    <property type="evidence" value="ECO:0007669"/>
    <property type="project" value="TreeGrafter"/>
</dbReference>
<reference evidence="8 9" key="1">
    <citation type="submission" date="2022-07" db="EMBL/GenBank/DDBJ databases">
        <title>Genome-wide signatures of adaptation to extreme environments.</title>
        <authorList>
            <person name="Cho C.H."/>
            <person name="Yoon H.S."/>
        </authorList>
    </citation>
    <scope>NUCLEOTIDE SEQUENCE [LARGE SCALE GENOMIC DNA]</scope>
    <source>
        <strain evidence="8 9">DBV 063 E5</strain>
    </source>
</reference>
<dbReference type="GO" id="GO:0000463">
    <property type="term" value="P:maturation of LSU-rRNA from tricistronic rRNA transcript (SSU-rRNA, 5.8S rRNA, LSU-rRNA)"/>
    <property type="evidence" value="ECO:0007669"/>
    <property type="project" value="TreeGrafter"/>
</dbReference>
<dbReference type="CDD" id="cd12395">
    <property type="entry name" value="RRM2_RBM34"/>
    <property type="match status" value="1"/>
</dbReference>
<keyword evidence="9" id="KW-1185">Reference proteome</keyword>
<feature type="compositionally biased region" description="Basic residues" evidence="6">
    <location>
        <begin position="361"/>
        <end position="378"/>
    </location>
</feature>
<dbReference type="InterPro" id="IPR000504">
    <property type="entry name" value="RRM_dom"/>
</dbReference>
<dbReference type="AlphaFoldDB" id="A0AAV9IWM0"/>
<keyword evidence="3 5" id="KW-0694">RNA-binding</keyword>
<feature type="compositionally biased region" description="Basic and acidic residues" evidence="6">
    <location>
        <begin position="274"/>
        <end position="292"/>
    </location>
</feature>
<comment type="subcellular location">
    <subcellularLocation>
        <location evidence="1">Nucleus</location>
        <location evidence="1">Nucleolus</location>
    </subcellularLocation>
</comment>
<sequence length="387" mass="42455">MRGVVQATMRRMRGEEGAVSGGVSRRDGPVVQPEWGAPVPLDPRGEDTGEVDPSTCDSEGTLRRTVFCGNIPVGTTRRALERFFRAAGCGAVASSRLRSCAPERLGVPKRAAILGGALHPARGSLNGYVVFREAASVACALQRNGAVFAGPDGRACHLRVDRCWMPPQRARAKKGHAVQGAVGVELDHRHSIFLGNVPYDASEEELRALFADCGRITNVRIVRDGRTGMGKGFAYVTFTPESNVDLALARHAAVQVRGRALRVMRSSARLATKRQREEHPYVSENRRDDGGSKRQRKGGRFTTRGDHVLGGSPSHRHSGKTHATATDDHRAPRTASHLSTLRQHRRPQRTRSATALSRTERRQKRIRKEKTRARKAARGKPSFVARR</sequence>
<dbReference type="GO" id="GO:0005730">
    <property type="term" value="C:nucleolus"/>
    <property type="evidence" value="ECO:0007669"/>
    <property type="project" value="UniProtKB-SubCell"/>
</dbReference>
<proteinExistence type="inferred from homology"/>
<evidence type="ECO:0000256" key="3">
    <source>
        <dbReference type="ARBA" id="ARBA00022884"/>
    </source>
</evidence>
<evidence type="ECO:0000256" key="5">
    <source>
        <dbReference type="PROSITE-ProRule" id="PRU00176"/>
    </source>
</evidence>
<dbReference type="InterPro" id="IPR035979">
    <property type="entry name" value="RBD_domain_sf"/>
</dbReference>
<dbReference type="SUPFAM" id="SSF54928">
    <property type="entry name" value="RNA-binding domain, RBD"/>
    <property type="match status" value="2"/>
</dbReference>
<dbReference type="PANTHER" id="PTHR23236">
    <property type="entry name" value="EUKARYOTIC TRANSLATION INITIATION FACTOR 4B/4H"/>
    <property type="match status" value="1"/>
</dbReference>
<dbReference type="EMBL" id="JANCYW010000008">
    <property type="protein sequence ID" value="KAK4536515.1"/>
    <property type="molecule type" value="Genomic_DNA"/>
</dbReference>
<organism evidence="8 9">
    <name type="scientific">Cyanidium caldarium</name>
    <name type="common">Red alga</name>
    <dbReference type="NCBI Taxonomy" id="2771"/>
    <lineage>
        <taxon>Eukaryota</taxon>
        <taxon>Rhodophyta</taxon>
        <taxon>Bangiophyceae</taxon>
        <taxon>Cyanidiales</taxon>
        <taxon>Cyanidiaceae</taxon>
        <taxon>Cyanidium</taxon>
    </lineage>
</organism>
<feature type="region of interest" description="Disordered" evidence="6">
    <location>
        <begin position="1"/>
        <end position="56"/>
    </location>
</feature>
<comment type="caution">
    <text evidence="8">The sequence shown here is derived from an EMBL/GenBank/DDBJ whole genome shotgun (WGS) entry which is preliminary data.</text>
</comment>
<dbReference type="PANTHER" id="PTHR23236:SF25">
    <property type="entry name" value="RNA-BINDING PROTEIN 34"/>
    <property type="match status" value="1"/>
</dbReference>
<protein>
    <recommendedName>
        <fullName evidence="7">RRM domain-containing protein</fullName>
    </recommendedName>
</protein>
<dbReference type="CDD" id="cd12394">
    <property type="entry name" value="RRM1_RBM34"/>
    <property type="match status" value="1"/>
</dbReference>
<feature type="domain" description="RRM" evidence="7">
    <location>
        <begin position="190"/>
        <end position="268"/>
    </location>
</feature>
<dbReference type="SMART" id="SM00360">
    <property type="entry name" value="RRM"/>
    <property type="match status" value="1"/>
</dbReference>
<evidence type="ECO:0000313" key="9">
    <source>
        <dbReference type="Proteomes" id="UP001301350"/>
    </source>
</evidence>
<feature type="region of interest" description="Disordered" evidence="6">
    <location>
        <begin position="267"/>
        <end position="387"/>
    </location>
</feature>
<gene>
    <name evidence="8" type="ORF">CDCA_CDCA08G2540</name>
</gene>
<evidence type="ECO:0000256" key="1">
    <source>
        <dbReference type="ARBA" id="ARBA00004604"/>
    </source>
</evidence>
<evidence type="ECO:0000256" key="2">
    <source>
        <dbReference type="ARBA" id="ARBA00007077"/>
    </source>
</evidence>
<evidence type="ECO:0000313" key="8">
    <source>
        <dbReference type="EMBL" id="KAK4536515.1"/>
    </source>
</evidence>
<keyword evidence="4" id="KW-0539">Nucleus</keyword>
<dbReference type="Gene3D" id="3.30.70.330">
    <property type="match status" value="2"/>
</dbReference>
<evidence type="ECO:0000256" key="4">
    <source>
        <dbReference type="ARBA" id="ARBA00023242"/>
    </source>
</evidence>
<dbReference type="Proteomes" id="UP001301350">
    <property type="component" value="Unassembled WGS sequence"/>
</dbReference>
<dbReference type="InterPro" id="IPR034221">
    <property type="entry name" value="RBM34_RRM2"/>
</dbReference>
<comment type="similarity">
    <text evidence="2">Belongs to the RRM RBM34 family.</text>
</comment>